<accession>A0A7R9PTY2</accession>
<name>A0A7R9PTY2_9ACAR</name>
<keyword evidence="1" id="KW-0812">Transmembrane</keyword>
<dbReference type="AlphaFoldDB" id="A0A7R9PTY2"/>
<sequence length="111" mass="12565">MVSLKYAISAMVNTQHMRAMVSDATYLMGNPVLCAILEKFCLRHFILVSGFDDYMNGVFTWRRRLLVLAGRLILFMVSLKYAISALVNTQHMRAMVSDASYRLGNPVIIAM</sequence>
<keyword evidence="1" id="KW-0472">Membrane</keyword>
<keyword evidence="3" id="KW-1185">Reference proteome</keyword>
<evidence type="ECO:0000313" key="2">
    <source>
        <dbReference type="EMBL" id="CAD7620700.1"/>
    </source>
</evidence>
<protein>
    <submittedName>
        <fullName evidence="2">Uncharacterized protein</fullName>
    </submittedName>
</protein>
<feature type="non-terminal residue" evidence="2">
    <location>
        <position position="111"/>
    </location>
</feature>
<proteinExistence type="predicted"/>
<evidence type="ECO:0000256" key="1">
    <source>
        <dbReference type="SAM" id="Phobius"/>
    </source>
</evidence>
<feature type="transmembrane region" description="Helical" evidence="1">
    <location>
        <begin position="65"/>
        <end position="83"/>
    </location>
</feature>
<gene>
    <name evidence="2" type="ORF">OSB1V03_LOCUS1181</name>
</gene>
<dbReference type="EMBL" id="CAJPIZ010000315">
    <property type="protein sequence ID" value="CAG2101130.1"/>
    <property type="molecule type" value="Genomic_DNA"/>
</dbReference>
<evidence type="ECO:0000313" key="3">
    <source>
        <dbReference type="Proteomes" id="UP000759131"/>
    </source>
</evidence>
<organism evidence="2">
    <name type="scientific">Medioppia subpectinata</name>
    <dbReference type="NCBI Taxonomy" id="1979941"/>
    <lineage>
        <taxon>Eukaryota</taxon>
        <taxon>Metazoa</taxon>
        <taxon>Ecdysozoa</taxon>
        <taxon>Arthropoda</taxon>
        <taxon>Chelicerata</taxon>
        <taxon>Arachnida</taxon>
        <taxon>Acari</taxon>
        <taxon>Acariformes</taxon>
        <taxon>Sarcoptiformes</taxon>
        <taxon>Oribatida</taxon>
        <taxon>Brachypylina</taxon>
        <taxon>Oppioidea</taxon>
        <taxon>Oppiidae</taxon>
        <taxon>Medioppia</taxon>
    </lineage>
</organism>
<keyword evidence="1" id="KW-1133">Transmembrane helix</keyword>
<dbReference type="Proteomes" id="UP000759131">
    <property type="component" value="Unassembled WGS sequence"/>
</dbReference>
<dbReference type="EMBL" id="OC854890">
    <property type="protein sequence ID" value="CAD7620700.1"/>
    <property type="molecule type" value="Genomic_DNA"/>
</dbReference>
<reference evidence="2" key="1">
    <citation type="submission" date="2020-11" db="EMBL/GenBank/DDBJ databases">
        <authorList>
            <person name="Tran Van P."/>
        </authorList>
    </citation>
    <scope>NUCLEOTIDE SEQUENCE</scope>
</reference>